<accession>A0ABY2MD17</accession>
<evidence type="ECO:0000313" key="1">
    <source>
        <dbReference type="EMBL" id="TGL39653.1"/>
    </source>
</evidence>
<dbReference type="RefSeq" id="WP_135646428.1">
    <property type="nucleotide sequence ID" value="NZ_RQGC01000009.1"/>
</dbReference>
<evidence type="ECO:0008006" key="3">
    <source>
        <dbReference type="Google" id="ProtNLM"/>
    </source>
</evidence>
<proteinExistence type="predicted"/>
<sequence length="73" mass="8377">MKLEWKDITSTTCFCETDEFSFVIVKNRGAFVASYDFGQLGRFKTQNRAQEAVEAIYIFLATRDDLIEAQKGL</sequence>
<reference evidence="2" key="1">
    <citation type="journal article" date="2019" name="PLoS Negl. Trop. Dis.">
        <title>Revisiting the worldwide diversity of Leptospira species in the environment.</title>
        <authorList>
            <person name="Vincent A.T."/>
            <person name="Schiettekatte O."/>
            <person name="Bourhy P."/>
            <person name="Veyrier F.J."/>
            <person name="Picardeau M."/>
        </authorList>
    </citation>
    <scope>NUCLEOTIDE SEQUENCE [LARGE SCALE GENOMIC DNA]</scope>
    <source>
        <strain evidence="2">201702690</strain>
    </source>
</reference>
<evidence type="ECO:0000313" key="2">
    <source>
        <dbReference type="Proteomes" id="UP000297273"/>
    </source>
</evidence>
<dbReference type="Proteomes" id="UP000297273">
    <property type="component" value="Unassembled WGS sequence"/>
</dbReference>
<dbReference type="EMBL" id="RQGC01000009">
    <property type="protein sequence ID" value="TGL39653.1"/>
    <property type="molecule type" value="Genomic_DNA"/>
</dbReference>
<keyword evidence="2" id="KW-1185">Reference proteome</keyword>
<comment type="caution">
    <text evidence="1">The sequence shown here is derived from an EMBL/GenBank/DDBJ whole genome shotgun (WGS) entry which is preliminary data.</text>
</comment>
<organism evidence="1 2">
    <name type="scientific">Leptospira langatensis</name>
    <dbReference type="NCBI Taxonomy" id="2484983"/>
    <lineage>
        <taxon>Bacteria</taxon>
        <taxon>Pseudomonadati</taxon>
        <taxon>Spirochaetota</taxon>
        <taxon>Spirochaetia</taxon>
        <taxon>Leptospirales</taxon>
        <taxon>Leptospiraceae</taxon>
        <taxon>Leptospira</taxon>
    </lineage>
</organism>
<gene>
    <name evidence="1" type="ORF">EHQ53_14115</name>
</gene>
<name>A0ABY2MD17_9LEPT</name>
<protein>
    <recommendedName>
        <fullName evidence="3">Phage protein</fullName>
    </recommendedName>
</protein>